<dbReference type="InterPro" id="IPR050765">
    <property type="entry name" value="Riboflavin_Biosynth_HTPR"/>
</dbReference>
<dbReference type="STRING" id="43678.OJAG_00180"/>
<comment type="caution">
    <text evidence="2">The sequence shown here is derived from an EMBL/GenBank/DDBJ whole genome shotgun (WGS) entry which is preliminary data.</text>
</comment>
<evidence type="ECO:0000313" key="3">
    <source>
        <dbReference type="Proteomes" id="UP000076447"/>
    </source>
</evidence>
<dbReference type="SUPFAM" id="SSF53597">
    <property type="entry name" value="Dihydrofolate reductase-like"/>
    <property type="match status" value="1"/>
</dbReference>
<dbReference type="OrthoDB" id="7949219at2"/>
<dbReference type="EMBL" id="LRIE01000010">
    <property type="protein sequence ID" value="KZM37271.1"/>
    <property type="molecule type" value="Genomic_DNA"/>
</dbReference>
<dbReference type="AlphaFoldDB" id="A0A163T9S2"/>
<dbReference type="PANTHER" id="PTHR38011:SF11">
    <property type="entry name" value="2,5-DIAMINO-6-RIBOSYLAMINO-4(3H)-PYRIMIDINONE 5'-PHOSPHATE REDUCTASE"/>
    <property type="match status" value="1"/>
</dbReference>
<sequence length="186" mass="20278">MGLLTYTSNTSLDGFVADASGSFAFSFPDEEVLAFINDLERPVGTYLFGRRLYEVMAVWDDPAMLDDPSPGTRDFAAQWRETDKVVYSTTLTEVSAPRTRLERTFDPSAVRDLVQGADAEVGLGGPTLAAAALAAGLVDEVRLLVRPVLLGGGLANFPLGVRTDLELVDERRFASGVVHVHYRVRR</sequence>
<dbReference type="InterPro" id="IPR024072">
    <property type="entry name" value="DHFR-like_dom_sf"/>
</dbReference>
<dbReference type="Gene3D" id="3.40.430.10">
    <property type="entry name" value="Dihydrofolate Reductase, subunit A"/>
    <property type="match status" value="1"/>
</dbReference>
<dbReference type="PATRIC" id="fig|43678.3.peg.24"/>
<dbReference type="InterPro" id="IPR002734">
    <property type="entry name" value="RibDG_C"/>
</dbReference>
<evidence type="ECO:0000259" key="1">
    <source>
        <dbReference type="Pfam" id="PF01872"/>
    </source>
</evidence>
<dbReference type="Pfam" id="PF01872">
    <property type="entry name" value="RibD_C"/>
    <property type="match status" value="1"/>
</dbReference>
<reference evidence="2 3" key="1">
    <citation type="submission" date="2016-01" db="EMBL/GenBank/DDBJ databases">
        <title>Genome sequence of Oerskovia enterophila VJag, an agar and cellulose degrading bacterium.</title>
        <authorList>
            <person name="Poehlein A."/>
            <person name="Jag V."/>
            <person name="Bengelsdorf F."/>
            <person name="Duerre P."/>
            <person name="Daniel R."/>
        </authorList>
    </citation>
    <scope>NUCLEOTIDE SEQUENCE [LARGE SCALE GENOMIC DNA]</scope>
    <source>
        <strain evidence="2 3">VJag</strain>
    </source>
</reference>
<dbReference type="RefSeq" id="WP_068706573.1">
    <property type="nucleotide sequence ID" value="NZ_LRIE01000010.1"/>
</dbReference>
<accession>A0A163T9S2</accession>
<protein>
    <recommendedName>
        <fullName evidence="1">Bacterial bifunctional deaminase-reductase C-terminal domain-containing protein</fullName>
    </recommendedName>
</protein>
<gene>
    <name evidence="2" type="ORF">OJAG_00180</name>
</gene>
<proteinExistence type="predicted"/>
<dbReference type="Proteomes" id="UP000076447">
    <property type="component" value="Unassembled WGS sequence"/>
</dbReference>
<dbReference type="GO" id="GO:0009231">
    <property type="term" value="P:riboflavin biosynthetic process"/>
    <property type="evidence" value="ECO:0007669"/>
    <property type="project" value="InterPro"/>
</dbReference>
<dbReference type="PANTHER" id="PTHR38011">
    <property type="entry name" value="DIHYDROFOLATE REDUCTASE FAMILY PROTEIN (AFU_ORTHOLOGUE AFUA_8G06820)"/>
    <property type="match status" value="1"/>
</dbReference>
<name>A0A163T9S2_9CELL</name>
<feature type="domain" description="Bacterial bifunctional deaminase-reductase C-terminal" evidence="1">
    <location>
        <begin position="4"/>
        <end position="178"/>
    </location>
</feature>
<dbReference type="GO" id="GO:0008703">
    <property type="term" value="F:5-amino-6-(5-phosphoribosylamino)uracil reductase activity"/>
    <property type="evidence" value="ECO:0007669"/>
    <property type="project" value="InterPro"/>
</dbReference>
<evidence type="ECO:0000313" key="2">
    <source>
        <dbReference type="EMBL" id="KZM37271.1"/>
    </source>
</evidence>
<organism evidence="2 3">
    <name type="scientific">Oerskovia enterophila</name>
    <dbReference type="NCBI Taxonomy" id="43678"/>
    <lineage>
        <taxon>Bacteria</taxon>
        <taxon>Bacillati</taxon>
        <taxon>Actinomycetota</taxon>
        <taxon>Actinomycetes</taxon>
        <taxon>Micrococcales</taxon>
        <taxon>Cellulomonadaceae</taxon>
        <taxon>Oerskovia</taxon>
    </lineage>
</organism>